<evidence type="ECO:0008006" key="4">
    <source>
        <dbReference type="Google" id="ProtNLM"/>
    </source>
</evidence>
<accession>A0A9X1ZSR4</accession>
<name>A0A9X1ZSR4_9GAMM</name>
<reference evidence="2" key="1">
    <citation type="submission" date="2022-01" db="EMBL/GenBank/DDBJ databases">
        <title>Whole genome-based taxonomy of the Shewanellaceae.</title>
        <authorList>
            <person name="Martin-Rodriguez A.J."/>
        </authorList>
    </citation>
    <scope>NUCLEOTIDE SEQUENCE</scope>
    <source>
        <strain evidence="2">DSM 16422</strain>
    </source>
</reference>
<protein>
    <recommendedName>
        <fullName evidence="4">KfrA N-terminal DNA-binding domain-containing protein</fullName>
    </recommendedName>
</protein>
<feature type="coiled-coil region" evidence="1">
    <location>
        <begin position="74"/>
        <end position="101"/>
    </location>
</feature>
<organism evidence="2 3">
    <name type="scientific">Shewanella gaetbuli</name>
    <dbReference type="NCBI Taxonomy" id="220752"/>
    <lineage>
        <taxon>Bacteria</taxon>
        <taxon>Pseudomonadati</taxon>
        <taxon>Pseudomonadota</taxon>
        <taxon>Gammaproteobacteria</taxon>
        <taxon>Alteromonadales</taxon>
        <taxon>Shewanellaceae</taxon>
        <taxon>Shewanella</taxon>
    </lineage>
</organism>
<evidence type="ECO:0000313" key="2">
    <source>
        <dbReference type="EMBL" id="MCL1143398.1"/>
    </source>
</evidence>
<dbReference type="EMBL" id="JAKIKP010000008">
    <property type="protein sequence ID" value="MCL1143398.1"/>
    <property type="molecule type" value="Genomic_DNA"/>
</dbReference>
<evidence type="ECO:0000313" key="3">
    <source>
        <dbReference type="Proteomes" id="UP001139333"/>
    </source>
</evidence>
<dbReference type="Proteomes" id="UP001139333">
    <property type="component" value="Unassembled WGS sequence"/>
</dbReference>
<sequence>MSQIEQVIAAAKSIAIKGHTPTIALIKSRVGKLPMPAIVQGLQQFKAIPQSEWKNIADVNLDAENADNTPQPTIEELLSNQKTMQQHIQALTDRVTELEKLLTPKAK</sequence>
<gene>
    <name evidence="2" type="ORF">L2672_11895</name>
</gene>
<keyword evidence="1" id="KW-0175">Coiled coil</keyword>
<dbReference type="RefSeq" id="WP_248996071.1">
    <property type="nucleotide sequence ID" value="NZ_JAKIKP010000008.1"/>
</dbReference>
<keyword evidence="3" id="KW-1185">Reference proteome</keyword>
<evidence type="ECO:0000256" key="1">
    <source>
        <dbReference type="SAM" id="Coils"/>
    </source>
</evidence>
<dbReference type="AlphaFoldDB" id="A0A9X1ZSR4"/>
<proteinExistence type="predicted"/>
<comment type="caution">
    <text evidence="2">The sequence shown here is derived from an EMBL/GenBank/DDBJ whole genome shotgun (WGS) entry which is preliminary data.</text>
</comment>